<evidence type="ECO:0008006" key="5">
    <source>
        <dbReference type="Google" id="ProtNLM"/>
    </source>
</evidence>
<dbReference type="GO" id="GO:0007155">
    <property type="term" value="P:cell adhesion"/>
    <property type="evidence" value="ECO:0007669"/>
    <property type="project" value="InterPro"/>
</dbReference>
<proteinExistence type="inferred from homology"/>
<evidence type="ECO:0000256" key="2">
    <source>
        <dbReference type="ARBA" id="ARBA00022729"/>
    </source>
</evidence>
<protein>
    <recommendedName>
        <fullName evidence="5">Curlin associated repeat-containing protein</fullName>
    </recommendedName>
</protein>
<gene>
    <name evidence="3" type="ORF">DP923_00930</name>
</gene>
<dbReference type="InterPro" id="IPR009742">
    <property type="entry name" value="Curlin_rpt"/>
</dbReference>
<organism evidence="3 4">
    <name type="scientific">Pontibacter arcticus</name>
    <dbReference type="NCBI Taxonomy" id="2080288"/>
    <lineage>
        <taxon>Bacteria</taxon>
        <taxon>Pseudomonadati</taxon>
        <taxon>Bacteroidota</taxon>
        <taxon>Cytophagia</taxon>
        <taxon>Cytophagales</taxon>
        <taxon>Hymenobacteraceae</taxon>
        <taxon>Pontibacter</taxon>
    </lineage>
</organism>
<keyword evidence="2" id="KW-0732">Signal</keyword>
<evidence type="ECO:0000313" key="3">
    <source>
        <dbReference type="EMBL" id="RAU83669.1"/>
    </source>
</evidence>
<reference evidence="3 4" key="2">
    <citation type="submission" date="2018-07" db="EMBL/GenBank/DDBJ databases">
        <title>Pontibacter sp. 2b14 genomic sequence and assembly.</title>
        <authorList>
            <person name="Du Z.-J."/>
        </authorList>
    </citation>
    <scope>NUCLEOTIDE SEQUENCE [LARGE SCALE GENOMIC DNA]</scope>
    <source>
        <strain evidence="3 4">2b14</strain>
    </source>
</reference>
<keyword evidence="4" id="KW-1185">Reference proteome</keyword>
<dbReference type="Proteomes" id="UP000251692">
    <property type="component" value="Unassembled WGS sequence"/>
</dbReference>
<sequence length="76" mass="8212">MPGSTKNRDSFYCNEPYEISYSSEVSITQDGDSNSAIQSQQNGSYNIATIQQQGNCNTATQHQTGNNNTATVTQGN</sequence>
<evidence type="ECO:0000313" key="4">
    <source>
        <dbReference type="Proteomes" id="UP000251692"/>
    </source>
</evidence>
<dbReference type="Pfam" id="PF07012">
    <property type="entry name" value="Curlin_rpt"/>
    <property type="match status" value="1"/>
</dbReference>
<comment type="similarity">
    <text evidence="1">Belongs to the CsgA/CsgB family.</text>
</comment>
<accession>A0A364RH86</accession>
<dbReference type="RefSeq" id="WP_112303707.1">
    <property type="nucleotide sequence ID" value="NZ_QMDV01000001.1"/>
</dbReference>
<dbReference type="EMBL" id="QMDV01000001">
    <property type="protein sequence ID" value="RAU83669.1"/>
    <property type="molecule type" value="Genomic_DNA"/>
</dbReference>
<dbReference type="GO" id="GO:0009289">
    <property type="term" value="C:pilus"/>
    <property type="evidence" value="ECO:0007669"/>
    <property type="project" value="InterPro"/>
</dbReference>
<dbReference type="AlphaFoldDB" id="A0A364RH86"/>
<reference evidence="3 4" key="1">
    <citation type="submission" date="2018-06" db="EMBL/GenBank/DDBJ databases">
        <authorList>
            <person name="Liu Z.-W."/>
        </authorList>
    </citation>
    <scope>NUCLEOTIDE SEQUENCE [LARGE SCALE GENOMIC DNA]</scope>
    <source>
        <strain evidence="3 4">2b14</strain>
    </source>
</reference>
<comment type="caution">
    <text evidence="3">The sequence shown here is derived from an EMBL/GenBank/DDBJ whole genome shotgun (WGS) entry which is preliminary data.</text>
</comment>
<evidence type="ECO:0000256" key="1">
    <source>
        <dbReference type="ARBA" id="ARBA00009766"/>
    </source>
</evidence>
<name>A0A364RH86_9BACT</name>